<gene>
    <name evidence="2" type="ordered locus">Fraau_0417</name>
</gene>
<keyword evidence="3" id="KW-1185">Reference proteome</keyword>
<dbReference type="PANTHER" id="PTHR36573">
    <property type="entry name" value="INTERMEMBRANE PHOSPHOLIPID TRANSPORT SYSTEM BINDING PROTEIN MLAC"/>
    <property type="match status" value="1"/>
</dbReference>
<dbReference type="AlphaFoldDB" id="H8L3V0"/>
<dbReference type="Pfam" id="PF05494">
    <property type="entry name" value="MlaC"/>
    <property type="match status" value="1"/>
</dbReference>
<evidence type="ECO:0000256" key="1">
    <source>
        <dbReference type="SAM" id="SignalP"/>
    </source>
</evidence>
<evidence type="ECO:0000313" key="2">
    <source>
        <dbReference type="EMBL" id="AFC84905.1"/>
    </source>
</evidence>
<dbReference type="Proteomes" id="UP000005234">
    <property type="component" value="Chromosome"/>
</dbReference>
<dbReference type="RefSeq" id="WP_014401911.1">
    <property type="nucleotide sequence ID" value="NC_017033.1"/>
</dbReference>
<accession>H8L3V0</accession>
<name>H8L3V0_FRAAD</name>
<dbReference type="eggNOG" id="COG2854">
    <property type="taxonomic scope" value="Bacteria"/>
</dbReference>
<organism evidence="2 3">
    <name type="scientific">Frateuria aurantia (strain ATCC 33424 / DSM 6220 / KCTC 2777 / LMG 1558 / NBRC 3245 / NCIMB 13370)</name>
    <name type="common">Acetobacter aurantius</name>
    <dbReference type="NCBI Taxonomy" id="767434"/>
    <lineage>
        <taxon>Bacteria</taxon>
        <taxon>Pseudomonadati</taxon>
        <taxon>Pseudomonadota</taxon>
        <taxon>Gammaproteobacteria</taxon>
        <taxon>Lysobacterales</taxon>
        <taxon>Rhodanobacteraceae</taxon>
        <taxon>Frateuria</taxon>
    </lineage>
</organism>
<sequence>MLRRLVFATALSLGTLALLPLQAQAQSAAASAQNPGQLMQSISSQLAAAVDGHRQLYKAHPEQLPGLVDSILLPHFDVDYAAILVLGMHAREATPEQRSRFAKAFYNSLTHRYADGLLNFSSNRMKVLPFTGDANARRAVVRSQATLDNGKTAEVDFVFHKTASGDWKAYDVILEGISYITNYRNQVDAQIRKEGLDALIHSLETQGDDALKQMEGNKPAGGQ</sequence>
<dbReference type="STRING" id="767434.Fraau_0417"/>
<dbReference type="KEGG" id="fau:Fraau_0417"/>
<dbReference type="HOGENOM" id="CLU_094502_3_1_6"/>
<evidence type="ECO:0000313" key="3">
    <source>
        <dbReference type="Proteomes" id="UP000005234"/>
    </source>
</evidence>
<feature type="signal peptide" evidence="1">
    <location>
        <begin position="1"/>
        <end position="25"/>
    </location>
</feature>
<dbReference type="InterPro" id="IPR008869">
    <property type="entry name" value="MlaC/ttg2D"/>
</dbReference>
<reference evidence="2" key="1">
    <citation type="submission" date="2012-02" db="EMBL/GenBank/DDBJ databases">
        <title>The complete genome of Frateuria aurantia DSM 6220.</title>
        <authorList>
            <consortium name="US DOE Joint Genome Institute (JGI-PGF)"/>
            <person name="Lucas S."/>
            <person name="Copeland A."/>
            <person name="Lapidus A."/>
            <person name="Glavina del Rio T."/>
            <person name="Dalin E."/>
            <person name="Tice H."/>
            <person name="Bruce D."/>
            <person name="Goodwin L."/>
            <person name="Pitluck S."/>
            <person name="Peters L."/>
            <person name="Ovchinnikova G."/>
            <person name="Teshima H."/>
            <person name="Kyrpides N."/>
            <person name="Mavromatis K."/>
            <person name="Ivanova N."/>
            <person name="Brettin T."/>
            <person name="Detter J.C."/>
            <person name="Han C."/>
            <person name="Larimer F."/>
            <person name="Land M."/>
            <person name="Hauser L."/>
            <person name="Markowitz V."/>
            <person name="Cheng J.-F."/>
            <person name="Hugenholtz P."/>
            <person name="Woyke T."/>
            <person name="Wu D."/>
            <person name="Brambilla E."/>
            <person name="Klenk H.-P."/>
            <person name="Eisen J.A."/>
        </authorList>
    </citation>
    <scope>NUCLEOTIDE SEQUENCE</scope>
    <source>
        <strain evidence="2">DSM 6220</strain>
    </source>
</reference>
<dbReference type="PIRSF" id="PIRSF004649">
    <property type="entry name" value="MlaC"/>
    <property type="match status" value="1"/>
</dbReference>
<keyword evidence="1" id="KW-0732">Signal</keyword>
<proteinExistence type="predicted"/>
<feature type="chain" id="PRO_5003613625" evidence="1">
    <location>
        <begin position="26"/>
        <end position="223"/>
    </location>
</feature>
<dbReference type="PANTHER" id="PTHR36573:SF1">
    <property type="entry name" value="INTERMEMBRANE PHOSPHOLIPID TRANSPORT SYSTEM BINDING PROTEIN MLAC"/>
    <property type="match status" value="1"/>
</dbReference>
<dbReference type="InterPro" id="IPR042245">
    <property type="entry name" value="Tgt2/MlaC_sf"/>
</dbReference>
<dbReference type="OrthoDB" id="9787053at2"/>
<dbReference type="EMBL" id="CP003350">
    <property type="protein sequence ID" value="AFC84905.1"/>
    <property type="molecule type" value="Genomic_DNA"/>
</dbReference>
<dbReference type="Gene3D" id="3.10.450.710">
    <property type="entry name" value="Tgt2/MlaC"/>
    <property type="match status" value="1"/>
</dbReference>
<protein>
    <submittedName>
        <fullName evidence="2">ABC-type transport system involved in resistance to organic solvents, auxiliary component</fullName>
    </submittedName>
</protein>